<reference evidence="4 5" key="1">
    <citation type="journal article" date="2018" name="Int. J. Syst. Evol. Microbiol.">
        <title>Draft Genome Sequence of Faecalimonas umbilicata JCM 30896T, an Acetate-Producing Bacterium Isolated from Human Feces.</title>
        <authorList>
            <person name="Sakamoto M."/>
            <person name="Ikeyama N."/>
            <person name="Yuki M."/>
            <person name="Ohkuma M."/>
        </authorList>
    </citation>
    <scope>NUCLEOTIDE SEQUENCE [LARGE SCALE GENOMIC DNA]</scope>
    <source>
        <strain evidence="4 5">EGH7</strain>
    </source>
</reference>
<dbReference type="PROSITE" id="PS00211">
    <property type="entry name" value="ABC_TRANSPORTER_1"/>
    <property type="match status" value="1"/>
</dbReference>
<comment type="caution">
    <text evidence="4">The sequence shown here is derived from an EMBL/GenBank/DDBJ whole genome shotgun (WGS) entry which is preliminary data.</text>
</comment>
<feature type="domain" description="ABC transporter" evidence="3">
    <location>
        <begin position="327"/>
        <end position="510"/>
    </location>
</feature>
<dbReference type="Pfam" id="PF00005">
    <property type="entry name" value="ABC_tran"/>
    <property type="match status" value="2"/>
</dbReference>
<sequence length="514" mass="59006">MLDLLGVDFPSDAQQKDGGVKMSQICVNDLTFYYEGSYDNIFEHVSFRIDTDWKLGLIGRNGRGKTTLLKLLEGIYEYRGTITSAVTFEYFPFSVENQGKMTIDIVEEVDPLYELWRICRELSLMDTDAEVLYRPFETLSNGEQTKVLLAVLFAKENAFLLIDEPTNHLDLDTREIVMAYLKKKKGFLLVSHDRYFLDGCVDHILAINKEGIEICQGNFTVWQENKERKDAYEADEQERLKKEIGKLTKAAGRTAGWSDQIEKSKVGNGPVDRGYIGHQAARMMKRALVIEQRAQKAVEEKKKLLKNLEKAEELKLFPLRHHRETVIRAENLELFYGEKKVTGPLNFEVKNGEQVILRGKNGCGKSSMLKRILGEAISYRGKLEVASGLKISYVSQDAEQLCGMIDEFAIKEGVDPTLLKALLRKLDFSRVQFEKPIEFYSGGQKKKVLLAKSLCEQAHLYIWDEPLNFIDLFSRIQIEELIQTYRPTMLLVEHDRFFGEKIGARYVEIQCTQD</sequence>
<dbReference type="CDD" id="cd03221">
    <property type="entry name" value="ABCF_EF-3"/>
    <property type="match status" value="2"/>
</dbReference>
<dbReference type="NCBIfam" id="NF000355">
    <property type="entry name" value="ribo_prot_ABC_F"/>
    <property type="match status" value="1"/>
</dbReference>
<evidence type="ECO:0000313" key="5">
    <source>
        <dbReference type="Proteomes" id="UP000702954"/>
    </source>
</evidence>
<dbReference type="SUPFAM" id="SSF52540">
    <property type="entry name" value="P-loop containing nucleoside triphosphate hydrolases"/>
    <property type="match status" value="2"/>
</dbReference>
<gene>
    <name evidence="4" type="ORF">FAEUMB_15020</name>
</gene>
<proteinExistence type="predicted"/>
<dbReference type="Proteomes" id="UP000702954">
    <property type="component" value="Unassembled WGS sequence"/>
</dbReference>
<dbReference type="SMART" id="SM00382">
    <property type="entry name" value="AAA"/>
    <property type="match status" value="2"/>
</dbReference>
<dbReference type="InterPro" id="IPR003593">
    <property type="entry name" value="AAA+_ATPase"/>
</dbReference>
<evidence type="ECO:0000256" key="2">
    <source>
        <dbReference type="ARBA" id="ARBA00022840"/>
    </source>
</evidence>
<keyword evidence="2" id="KW-0067">ATP-binding</keyword>
<dbReference type="InterPro" id="IPR027417">
    <property type="entry name" value="P-loop_NTPase"/>
</dbReference>
<protein>
    <submittedName>
        <fullName evidence="4">Lsa family ABC-F type ribosomal protection protein</fullName>
    </submittedName>
</protein>
<keyword evidence="5" id="KW-1185">Reference proteome</keyword>
<keyword evidence="1" id="KW-0547">Nucleotide-binding</keyword>
<dbReference type="InterPro" id="IPR051309">
    <property type="entry name" value="ABCF_ATPase"/>
</dbReference>
<dbReference type="PROSITE" id="PS50893">
    <property type="entry name" value="ABC_TRANSPORTER_2"/>
    <property type="match status" value="2"/>
</dbReference>
<dbReference type="EMBL" id="BHEO01000008">
    <property type="protein sequence ID" value="GBU04961.1"/>
    <property type="molecule type" value="Genomic_DNA"/>
</dbReference>
<dbReference type="InterPro" id="IPR003439">
    <property type="entry name" value="ABC_transporter-like_ATP-bd"/>
</dbReference>
<evidence type="ECO:0000313" key="4">
    <source>
        <dbReference type="EMBL" id="GBU04961.1"/>
    </source>
</evidence>
<dbReference type="PANTHER" id="PTHR42855:SF2">
    <property type="entry name" value="DRUG RESISTANCE ABC TRANSPORTER,ATP-BINDING PROTEIN"/>
    <property type="match status" value="1"/>
</dbReference>
<accession>A0ABQ0QX20</accession>
<dbReference type="PANTHER" id="PTHR42855">
    <property type="entry name" value="ABC TRANSPORTER ATP-BINDING SUBUNIT"/>
    <property type="match status" value="1"/>
</dbReference>
<dbReference type="Gene3D" id="3.40.50.300">
    <property type="entry name" value="P-loop containing nucleotide triphosphate hydrolases"/>
    <property type="match status" value="2"/>
</dbReference>
<evidence type="ECO:0000259" key="3">
    <source>
        <dbReference type="PROSITE" id="PS50893"/>
    </source>
</evidence>
<organism evidence="4 5">
    <name type="scientific">Faecalimonas umbilicata</name>
    <dbReference type="NCBI Taxonomy" id="1912855"/>
    <lineage>
        <taxon>Bacteria</taxon>
        <taxon>Bacillati</taxon>
        <taxon>Bacillota</taxon>
        <taxon>Clostridia</taxon>
        <taxon>Lachnospirales</taxon>
        <taxon>Lachnospiraceae</taxon>
        <taxon>Faecalimonas</taxon>
    </lineage>
</organism>
<feature type="domain" description="ABC transporter" evidence="3">
    <location>
        <begin position="25"/>
        <end position="234"/>
    </location>
</feature>
<evidence type="ECO:0000256" key="1">
    <source>
        <dbReference type="ARBA" id="ARBA00022741"/>
    </source>
</evidence>
<dbReference type="InterPro" id="IPR017871">
    <property type="entry name" value="ABC_transporter-like_CS"/>
</dbReference>
<name>A0ABQ0QX20_9FIRM</name>